<feature type="transmembrane region" description="Helical" evidence="6">
    <location>
        <begin position="303"/>
        <end position="323"/>
    </location>
</feature>
<evidence type="ECO:0000256" key="6">
    <source>
        <dbReference type="SAM" id="Phobius"/>
    </source>
</evidence>
<evidence type="ECO:0000256" key="5">
    <source>
        <dbReference type="SAM" id="MobiDB-lite"/>
    </source>
</evidence>
<evidence type="ECO:0000259" key="7">
    <source>
        <dbReference type="PROSITE" id="PS50850"/>
    </source>
</evidence>
<feature type="transmembrane region" description="Helical" evidence="6">
    <location>
        <begin position="407"/>
        <end position="424"/>
    </location>
</feature>
<dbReference type="PANTHER" id="PTHR23501">
    <property type="entry name" value="MAJOR FACILITATOR SUPERFAMILY"/>
    <property type="match status" value="1"/>
</dbReference>
<keyword evidence="3 6" id="KW-1133">Transmembrane helix</keyword>
<evidence type="ECO:0000313" key="9">
    <source>
        <dbReference type="Proteomes" id="UP000054302"/>
    </source>
</evidence>
<dbReference type="GO" id="GO:0015343">
    <property type="term" value="F:siderophore-iron transmembrane transporter activity"/>
    <property type="evidence" value="ECO:0007669"/>
    <property type="project" value="TreeGrafter"/>
</dbReference>
<feature type="transmembrane region" description="Helical" evidence="6">
    <location>
        <begin position="266"/>
        <end position="291"/>
    </location>
</feature>
<evidence type="ECO:0000256" key="1">
    <source>
        <dbReference type="ARBA" id="ARBA00004141"/>
    </source>
</evidence>
<evidence type="ECO:0000313" key="8">
    <source>
        <dbReference type="EMBL" id="KIV95602.1"/>
    </source>
</evidence>
<feature type="transmembrane region" description="Helical" evidence="6">
    <location>
        <begin position="103"/>
        <end position="123"/>
    </location>
</feature>
<keyword evidence="4 6" id="KW-0472">Membrane</keyword>
<feature type="transmembrane region" description="Helical" evidence="6">
    <location>
        <begin position="335"/>
        <end position="357"/>
    </location>
</feature>
<feature type="transmembrane region" description="Helical" evidence="6">
    <location>
        <begin position="196"/>
        <end position="217"/>
    </location>
</feature>
<sequence length="607" mass="66502">MAVPDQASVGNAARPSTDTTMSHVEPPQLADEEMNVADKEDTASPSESDSETESQRLMDVAWGRRGKLYMWIGIALIWTIFELDHATIYNYQNYAASDFGEVALLGALTTAGTIISAVLKPPIARISEVAGRAETYIAVVLFYIVSYILCASAQSFAQYAGGYVAYCIGQTGMQILNQVIVADITSSRWRGLANGLVNLPFMIIPWVSAFIVDSALLNIGWRWGIGMFAIIMPVASLAVIAPLLWYQRRFQRAGGTIHQSISFRDFLTQIDLGGMILLCGGCALLLLPIALAGNNSHGWKAPWIPALITIGVVSLAILVYYEARIAAKPVIPPRFVKNVSLVLAFLIGLLDAFAYSITHTYMYAWATVVHDFSARNATFLTYTAGCVQVLTGLATGYVMFRTKRYKFLLLLGIVIRLIGYGFMMRLRGANNSIAEIFLMQVIQGAGSGAVGTVVIVVAQVVVPREELAQSTALELLFIYMGNSLGSAIAGTIYTSLFKGRLRFWLGSDAPQSAIDDVYDKITEVLPDPRSPERTAVNHAYSDILRFMTIGALVASALPMVMIWFLPNYKLSDNHNLANDLSDSTQPATGEDDAEETTLKKWQRHIRW</sequence>
<reference evidence="8 9" key="1">
    <citation type="submission" date="2015-01" db="EMBL/GenBank/DDBJ databases">
        <title>The Genome Sequence of Exophiala mesophila CBS40295.</title>
        <authorList>
            <consortium name="The Broad Institute Genomics Platform"/>
            <person name="Cuomo C."/>
            <person name="de Hoog S."/>
            <person name="Gorbushina A."/>
            <person name="Stielow B."/>
            <person name="Teixiera M."/>
            <person name="Abouelleil A."/>
            <person name="Chapman S.B."/>
            <person name="Priest M."/>
            <person name="Young S.K."/>
            <person name="Wortman J."/>
            <person name="Nusbaum C."/>
            <person name="Birren B."/>
        </authorList>
    </citation>
    <scope>NUCLEOTIDE SEQUENCE [LARGE SCALE GENOMIC DNA]</scope>
    <source>
        <strain evidence="8 9">CBS 40295</strain>
    </source>
</reference>
<dbReference type="EMBL" id="KN847521">
    <property type="protein sequence ID" value="KIV95602.1"/>
    <property type="molecule type" value="Genomic_DNA"/>
</dbReference>
<dbReference type="OrthoDB" id="2241241at2759"/>
<feature type="transmembrane region" description="Helical" evidence="6">
    <location>
        <begin position="135"/>
        <end position="157"/>
    </location>
</feature>
<feature type="transmembrane region" description="Helical" evidence="6">
    <location>
        <begin position="377"/>
        <end position="400"/>
    </location>
</feature>
<feature type="transmembrane region" description="Helical" evidence="6">
    <location>
        <begin position="473"/>
        <end position="496"/>
    </location>
</feature>
<dbReference type="InterPro" id="IPR020846">
    <property type="entry name" value="MFS_dom"/>
</dbReference>
<dbReference type="PROSITE" id="PS50850">
    <property type="entry name" value="MFS"/>
    <property type="match status" value="1"/>
</dbReference>
<dbReference type="AlphaFoldDB" id="A0A0D1ZLW8"/>
<evidence type="ECO:0000256" key="3">
    <source>
        <dbReference type="ARBA" id="ARBA00022989"/>
    </source>
</evidence>
<keyword evidence="2 6" id="KW-0812">Transmembrane</keyword>
<feature type="transmembrane region" description="Helical" evidence="6">
    <location>
        <begin position="68"/>
        <end position="91"/>
    </location>
</feature>
<dbReference type="Pfam" id="PF07690">
    <property type="entry name" value="MFS_1"/>
    <property type="match status" value="1"/>
</dbReference>
<dbReference type="OMA" id="CASSKTF"/>
<accession>A0A0D1ZLW8</accession>
<dbReference type="Proteomes" id="UP000054302">
    <property type="component" value="Unassembled WGS sequence"/>
</dbReference>
<protein>
    <recommendedName>
        <fullName evidence="7">Major facilitator superfamily (MFS) profile domain-containing protein</fullName>
    </recommendedName>
</protein>
<feature type="transmembrane region" description="Helical" evidence="6">
    <location>
        <begin position="163"/>
        <end position="184"/>
    </location>
</feature>
<feature type="region of interest" description="Disordered" evidence="5">
    <location>
        <begin position="1"/>
        <end position="55"/>
    </location>
</feature>
<dbReference type="RefSeq" id="XP_016227176.1">
    <property type="nucleotide sequence ID" value="XM_016367658.1"/>
</dbReference>
<dbReference type="HOGENOM" id="CLU_012970_2_2_1"/>
<name>A0A0D1ZLW8_EXOME</name>
<keyword evidence="9" id="KW-1185">Reference proteome</keyword>
<feature type="domain" description="Major facilitator superfamily (MFS) profile" evidence="7">
    <location>
        <begin position="70"/>
        <end position="569"/>
    </location>
</feature>
<dbReference type="PANTHER" id="PTHR23501:SF200">
    <property type="entry name" value="TRANSPORTER, PUTATIVE (AFU_ORTHOLOGUE AFUA_3G01360)-RELATED"/>
    <property type="match status" value="1"/>
</dbReference>
<feature type="transmembrane region" description="Helical" evidence="6">
    <location>
        <begin position="223"/>
        <end position="245"/>
    </location>
</feature>
<organism evidence="8 9">
    <name type="scientific">Exophiala mesophila</name>
    <name type="common">Black yeast-like fungus</name>
    <dbReference type="NCBI Taxonomy" id="212818"/>
    <lineage>
        <taxon>Eukaryota</taxon>
        <taxon>Fungi</taxon>
        <taxon>Dikarya</taxon>
        <taxon>Ascomycota</taxon>
        <taxon>Pezizomycotina</taxon>
        <taxon>Eurotiomycetes</taxon>
        <taxon>Chaetothyriomycetidae</taxon>
        <taxon>Chaetothyriales</taxon>
        <taxon>Herpotrichiellaceae</taxon>
        <taxon>Exophiala</taxon>
    </lineage>
</organism>
<dbReference type="SUPFAM" id="SSF103473">
    <property type="entry name" value="MFS general substrate transporter"/>
    <property type="match status" value="1"/>
</dbReference>
<dbReference type="Gene3D" id="1.20.1250.20">
    <property type="entry name" value="MFS general substrate transporter like domains"/>
    <property type="match status" value="2"/>
</dbReference>
<dbReference type="GO" id="GO:0005886">
    <property type="term" value="C:plasma membrane"/>
    <property type="evidence" value="ECO:0007669"/>
    <property type="project" value="TreeGrafter"/>
</dbReference>
<comment type="subcellular location">
    <subcellularLocation>
        <location evidence="1">Membrane</location>
        <topology evidence="1">Multi-pass membrane protein</topology>
    </subcellularLocation>
</comment>
<dbReference type="GeneID" id="27321078"/>
<feature type="transmembrane region" description="Helical" evidence="6">
    <location>
        <begin position="436"/>
        <end position="461"/>
    </location>
</feature>
<dbReference type="InterPro" id="IPR036259">
    <property type="entry name" value="MFS_trans_sf"/>
</dbReference>
<feature type="transmembrane region" description="Helical" evidence="6">
    <location>
        <begin position="543"/>
        <end position="565"/>
    </location>
</feature>
<proteinExistence type="predicted"/>
<dbReference type="InterPro" id="IPR011701">
    <property type="entry name" value="MFS"/>
</dbReference>
<evidence type="ECO:0000256" key="4">
    <source>
        <dbReference type="ARBA" id="ARBA00023136"/>
    </source>
</evidence>
<evidence type="ECO:0000256" key="2">
    <source>
        <dbReference type="ARBA" id="ARBA00022692"/>
    </source>
</evidence>
<dbReference type="VEuPathDB" id="FungiDB:PV10_03233"/>
<gene>
    <name evidence="8" type="ORF">PV10_03233</name>
</gene>